<accession>A0A127K9Z8</accession>
<dbReference type="PROSITE" id="PS00675">
    <property type="entry name" value="SIGMA54_INTERACT_1"/>
    <property type="match status" value="1"/>
</dbReference>
<dbReference type="InterPro" id="IPR003593">
    <property type="entry name" value="AAA+_ATPase"/>
</dbReference>
<proteinExistence type="predicted"/>
<keyword evidence="4" id="KW-0804">Transcription</keyword>
<evidence type="ECO:0000259" key="5">
    <source>
        <dbReference type="PROSITE" id="PS50045"/>
    </source>
</evidence>
<dbReference type="InterPro" id="IPR025944">
    <property type="entry name" value="Sigma_54_int_dom_CS"/>
</dbReference>
<dbReference type="InterPro" id="IPR058031">
    <property type="entry name" value="AAA_lid_NorR"/>
</dbReference>
<dbReference type="PANTHER" id="PTHR32071:SF120">
    <property type="entry name" value="TRANSCRIPTIONAL REGULATOR-RELATED"/>
    <property type="match status" value="1"/>
</dbReference>
<dbReference type="SMART" id="SM00382">
    <property type="entry name" value="AAA"/>
    <property type="match status" value="1"/>
</dbReference>
<dbReference type="KEGG" id="thu:AC731_018585"/>
<name>A0A127K9Z8_9RHOO</name>
<dbReference type="GO" id="GO:0043565">
    <property type="term" value="F:sequence-specific DNA binding"/>
    <property type="evidence" value="ECO:0007669"/>
    <property type="project" value="InterPro"/>
</dbReference>
<dbReference type="Pfam" id="PF20161">
    <property type="entry name" value="VpsR"/>
    <property type="match status" value="1"/>
</dbReference>
<dbReference type="InterPro" id="IPR009057">
    <property type="entry name" value="Homeodomain-like_sf"/>
</dbReference>
<evidence type="ECO:0000256" key="4">
    <source>
        <dbReference type="ARBA" id="ARBA00023163"/>
    </source>
</evidence>
<dbReference type="InterPro" id="IPR025662">
    <property type="entry name" value="Sigma_54_int_dom_ATP-bd_1"/>
</dbReference>
<feature type="domain" description="Sigma-54 factor interaction" evidence="5">
    <location>
        <begin position="149"/>
        <end position="378"/>
    </location>
</feature>
<dbReference type="Pfam" id="PF02954">
    <property type="entry name" value="HTH_8"/>
    <property type="match status" value="1"/>
</dbReference>
<dbReference type="PRINTS" id="PR01590">
    <property type="entry name" value="HTHFIS"/>
</dbReference>
<evidence type="ECO:0000256" key="3">
    <source>
        <dbReference type="ARBA" id="ARBA00023015"/>
    </source>
</evidence>
<dbReference type="Gene3D" id="1.10.8.60">
    <property type="match status" value="1"/>
</dbReference>
<dbReference type="GO" id="GO:0005524">
    <property type="term" value="F:ATP binding"/>
    <property type="evidence" value="ECO:0007669"/>
    <property type="project" value="UniProtKB-KW"/>
</dbReference>
<evidence type="ECO:0000256" key="2">
    <source>
        <dbReference type="ARBA" id="ARBA00022840"/>
    </source>
</evidence>
<keyword evidence="7" id="KW-1185">Reference proteome</keyword>
<reference evidence="7" key="1">
    <citation type="submission" date="2016-03" db="EMBL/GenBank/DDBJ databases">
        <authorList>
            <person name="Ma C."/>
            <person name="Zhou S."/>
            <person name="Yang G."/>
        </authorList>
    </citation>
    <scope>NUCLEOTIDE SEQUENCE [LARGE SCALE GENOMIC DNA]</scope>
    <source>
        <strain evidence="7">SgZ-1</strain>
    </source>
</reference>
<dbReference type="PROSITE" id="PS00688">
    <property type="entry name" value="SIGMA54_INTERACT_3"/>
    <property type="match status" value="1"/>
</dbReference>
<dbReference type="PANTHER" id="PTHR32071">
    <property type="entry name" value="TRANSCRIPTIONAL REGULATORY PROTEIN"/>
    <property type="match status" value="1"/>
</dbReference>
<dbReference type="Proteomes" id="UP000036902">
    <property type="component" value="Chromosome"/>
</dbReference>
<keyword evidence="1" id="KW-0547">Nucleotide-binding</keyword>
<dbReference type="STRING" id="1134435.AC731_018585"/>
<dbReference type="GO" id="GO:0006355">
    <property type="term" value="P:regulation of DNA-templated transcription"/>
    <property type="evidence" value="ECO:0007669"/>
    <property type="project" value="InterPro"/>
</dbReference>
<dbReference type="AlphaFoldDB" id="A0A127K9Z8"/>
<dbReference type="InterPro" id="IPR002197">
    <property type="entry name" value="HTH_Fis"/>
</dbReference>
<dbReference type="Gene3D" id="3.40.50.300">
    <property type="entry name" value="P-loop containing nucleotide triphosphate hydrolases"/>
    <property type="match status" value="1"/>
</dbReference>
<dbReference type="SUPFAM" id="SSF46689">
    <property type="entry name" value="Homeodomain-like"/>
    <property type="match status" value="1"/>
</dbReference>
<dbReference type="RefSeq" id="WP_053085850.1">
    <property type="nucleotide sequence ID" value="NZ_CP014646.1"/>
</dbReference>
<dbReference type="PROSITE" id="PS50045">
    <property type="entry name" value="SIGMA54_INTERACT_4"/>
    <property type="match status" value="1"/>
</dbReference>
<gene>
    <name evidence="6" type="ORF">AC731_018585</name>
</gene>
<evidence type="ECO:0000256" key="1">
    <source>
        <dbReference type="ARBA" id="ARBA00022741"/>
    </source>
</evidence>
<keyword evidence="3" id="KW-0805">Transcription regulation</keyword>
<sequence length="451" mass="49888">MDTSYLERLKGPRRGVVLDGGGRIFSALEALGLERWDFQVVSTIDAARRALRQDPGAIGLVAFDGVHAWPQAELVMLLARSEVEWVALLEEGLLRSERVSPELLRNFNDFHSLPLDRERIAMTLGHVHGKAALLPRADSSALAGGGFGMTGRSECMRLIYRQIEKVLGVDAPVLIGGESGTGKELVARAIHQHSARASGPFVAMNCGAIAPSLIQSELFGYERGAFTGAAQRKIGNIEAANDGVLFLDEIGDLPLEMQANLLRFLQDKTITRVGSTERVKVNVRVIAATHVDLQRAVADGRFRQDLYYRLNVLGLTLPALRERREDIPLLAQTIFDEQRVHASPQVRGFSSAALRAMMDYDWPGNVRELINRVQRAMIMSENRLLSVADLGLPPVVDPVTPTLEEIRTNVEREVIETSLKKHGNNVSETARRLGVSRVTLYRMIDRLKIVL</sequence>
<dbReference type="SUPFAM" id="SSF52540">
    <property type="entry name" value="P-loop containing nucleoside triphosphate hydrolases"/>
    <property type="match status" value="1"/>
</dbReference>
<dbReference type="Pfam" id="PF00158">
    <property type="entry name" value="Sigma54_activat"/>
    <property type="match status" value="1"/>
</dbReference>
<dbReference type="InterPro" id="IPR045343">
    <property type="entry name" value="VpsR"/>
</dbReference>
<dbReference type="FunFam" id="3.40.50.300:FF:000006">
    <property type="entry name" value="DNA-binding transcriptional regulator NtrC"/>
    <property type="match status" value="1"/>
</dbReference>
<dbReference type="Pfam" id="PF25601">
    <property type="entry name" value="AAA_lid_14"/>
    <property type="match status" value="1"/>
</dbReference>
<dbReference type="EMBL" id="CP014646">
    <property type="protein sequence ID" value="AMO38777.1"/>
    <property type="molecule type" value="Genomic_DNA"/>
</dbReference>
<evidence type="ECO:0000313" key="7">
    <source>
        <dbReference type="Proteomes" id="UP000036902"/>
    </source>
</evidence>
<organism evidence="6 7">
    <name type="scientific">Thauera humireducens</name>
    <dbReference type="NCBI Taxonomy" id="1134435"/>
    <lineage>
        <taxon>Bacteria</taxon>
        <taxon>Pseudomonadati</taxon>
        <taxon>Pseudomonadota</taxon>
        <taxon>Betaproteobacteria</taxon>
        <taxon>Rhodocyclales</taxon>
        <taxon>Zoogloeaceae</taxon>
        <taxon>Thauera</taxon>
    </lineage>
</organism>
<evidence type="ECO:0000313" key="6">
    <source>
        <dbReference type="EMBL" id="AMO38777.1"/>
    </source>
</evidence>
<protein>
    <submittedName>
        <fullName evidence="6">Sigma-54-dependent Fis family transcriptional regulator</fullName>
    </submittedName>
</protein>
<dbReference type="InterPro" id="IPR002078">
    <property type="entry name" value="Sigma_54_int"/>
</dbReference>
<dbReference type="CDD" id="cd00009">
    <property type="entry name" value="AAA"/>
    <property type="match status" value="1"/>
</dbReference>
<dbReference type="Gene3D" id="1.10.10.60">
    <property type="entry name" value="Homeodomain-like"/>
    <property type="match status" value="1"/>
</dbReference>
<dbReference type="InterPro" id="IPR027417">
    <property type="entry name" value="P-loop_NTPase"/>
</dbReference>
<keyword evidence="2" id="KW-0067">ATP-binding</keyword>